<feature type="chain" id="PRO_5045945861" evidence="1">
    <location>
        <begin position="34"/>
        <end position="364"/>
    </location>
</feature>
<dbReference type="InterPro" id="IPR036366">
    <property type="entry name" value="PGBDSf"/>
</dbReference>
<sequence>MSEQTRGSRRRRRRGAKVLGASAAVVAVGAAAAAAFGLTAGGSTPAATASDLPPATAQVTRQTLNDTETVDGSLGYGPTTGLAGRANGTVTSVPTVGQVVKRGGSLYAVDRSPVVLMYGSVPAYRSLGIGSEGADVAQLEKNLSALGYDGFTVDDTYSSSTASAVREWQEDLGVTETGRVELGQVVFASGAVRVDSVTATLGQPLNPGGEVLKYTGTARVVTLRLSVADQRLARKGTKVQVKLPSGDTVAGTVQRVYTVVEEASNPMEDAQTKIEALVSLAASTSLKDLDVAAVSVVFTAAQHKDVLTVPIAALVALAEGGYGVEVIDGSSSHYVAVETGLFANGRVEITGAGVAEGATVGMPS</sequence>
<reference evidence="4" key="1">
    <citation type="journal article" date="2019" name="Int. J. Syst. Evol. Microbiol.">
        <title>The Global Catalogue of Microorganisms (GCM) 10K type strain sequencing project: providing services to taxonomists for standard genome sequencing and annotation.</title>
        <authorList>
            <consortium name="The Broad Institute Genomics Platform"/>
            <consortium name="The Broad Institute Genome Sequencing Center for Infectious Disease"/>
            <person name="Wu L."/>
            <person name="Ma J."/>
        </authorList>
    </citation>
    <scope>NUCLEOTIDE SEQUENCE [LARGE SCALE GENOMIC DNA]</scope>
    <source>
        <strain evidence="4">JCM 13250</strain>
    </source>
</reference>
<dbReference type="Gene3D" id="2.40.420.20">
    <property type="match status" value="1"/>
</dbReference>
<evidence type="ECO:0000259" key="2">
    <source>
        <dbReference type="Pfam" id="PF01471"/>
    </source>
</evidence>
<dbReference type="Proteomes" id="UP001500218">
    <property type="component" value="Unassembled WGS sequence"/>
</dbReference>
<dbReference type="EMBL" id="BAAALT010000263">
    <property type="protein sequence ID" value="GAA1830543.1"/>
    <property type="molecule type" value="Genomic_DNA"/>
</dbReference>
<feature type="signal peptide" evidence="1">
    <location>
        <begin position="1"/>
        <end position="33"/>
    </location>
</feature>
<feature type="domain" description="Peptidoglycan binding-like" evidence="2">
    <location>
        <begin position="133"/>
        <end position="180"/>
    </location>
</feature>
<dbReference type="InterPro" id="IPR036365">
    <property type="entry name" value="PGBD-like_sf"/>
</dbReference>
<accession>A0ABP4YX28</accession>
<organism evidence="3 4">
    <name type="scientific">Luedemannella flava</name>
    <dbReference type="NCBI Taxonomy" id="349316"/>
    <lineage>
        <taxon>Bacteria</taxon>
        <taxon>Bacillati</taxon>
        <taxon>Actinomycetota</taxon>
        <taxon>Actinomycetes</taxon>
        <taxon>Micromonosporales</taxon>
        <taxon>Micromonosporaceae</taxon>
        <taxon>Luedemannella</taxon>
    </lineage>
</organism>
<keyword evidence="4" id="KW-1185">Reference proteome</keyword>
<evidence type="ECO:0000313" key="4">
    <source>
        <dbReference type="Proteomes" id="UP001500218"/>
    </source>
</evidence>
<dbReference type="InterPro" id="IPR002477">
    <property type="entry name" value="Peptidoglycan-bd-like"/>
</dbReference>
<protein>
    <submittedName>
        <fullName evidence="3">Peptidoglycan-binding protein</fullName>
    </submittedName>
</protein>
<dbReference type="Gene3D" id="1.10.101.10">
    <property type="entry name" value="PGBD-like superfamily/PGBD"/>
    <property type="match status" value="1"/>
</dbReference>
<evidence type="ECO:0000313" key="3">
    <source>
        <dbReference type="EMBL" id="GAA1830543.1"/>
    </source>
</evidence>
<dbReference type="SUPFAM" id="SSF47090">
    <property type="entry name" value="PGBD-like"/>
    <property type="match status" value="1"/>
</dbReference>
<name>A0ABP4YX28_9ACTN</name>
<comment type="caution">
    <text evidence="3">The sequence shown here is derived from an EMBL/GenBank/DDBJ whole genome shotgun (WGS) entry which is preliminary data.</text>
</comment>
<gene>
    <name evidence="3" type="ORF">GCM10009682_56600</name>
</gene>
<proteinExistence type="predicted"/>
<dbReference type="Pfam" id="PF01471">
    <property type="entry name" value="PG_binding_1"/>
    <property type="match status" value="1"/>
</dbReference>
<dbReference type="RefSeq" id="WP_344138906.1">
    <property type="nucleotide sequence ID" value="NZ_BAAALT010000263.1"/>
</dbReference>
<keyword evidence="1" id="KW-0732">Signal</keyword>
<evidence type="ECO:0000256" key="1">
    <source>
        <dbReference type="SAM" id="SignalP"/>
    </source>
</evidence>